<dbReference type="Proteomes" id="UP000827872">
    <property type="component" value="Linkage Group LG02"/>
</dbReference>
<evidence type="ECO:0000313" key="2">
    <source>
        <dbReference type="Proteomes" id="UP000827872"/>
    </source>
</evidence>
<reference evidence="1" key="1">
    <citation type="submission" date="2021-08" db="EMBL/GenBank/DDBJ databases">
        <title>The first chromosome-level gecko genome reveals the dynamic sex chromosomes of Neotropical dwarf geckos (Sphaerodactylidae: Sphaerodactylus).</title>
        <authorList>
            <person name="Pinto B.J."/>
            <person name="Keating S.E."/>
            <person name="Gamble T."/>
        </authorList>
    </citation>
    <scope>NUCLEOTIDE SEQUENCE</scope>
    <source>
        <strain evidence="1">TG3544</strain>
    </source>
</reference>
<keyword evidence="1" id="KW-0449">Lipoprotein</keyword>
<sequence>MKVYDKATQQGSNSCQLNNGGCSQLCLPTSETTRTCLCTIGYNLRKNRMSCQGIESFLMYSVHEGIRGVPLDPNDKTDALMPISGTSFAVGIDFHAGNDTIYWTDMGFNKISRARRDQTWKEDIVTNGLGRVEGIAVDWIAGNIYWTDHGFNFIEVSRLNGSFRYVVISQDLDQPRSIAVHPEKGYLFWTEWGQTPCIARARLDGSQKIILVGNGISWPNGISIDHEENKLYWCDARMDKIERIDLENGRNREIVLSGNNVDMFSVAVFGAYIYWSDRAHANGSIRRGHKNDATEAVSMRTGLGINLKEVKIFNRGREKGTSICAKNNGGCQQLCLYRGNAQRTCACAHGYLAEDGVTCLRHDGYLLYSGRTILKSIHLSDETNLNSPVQPYENPEYFKNVIALAFDYSLKERGTNRIFFSDAHFGNIQLINDDWSGIKVVVESK</sequence>
<organism evidence="1 2">
    <name type="scientific">Sphaerodactylus townsendi</name>
    <dbReference type="NCBI Taxonomy" id="933632"/>
    <lineage>
        <taxon>Eukaryota</taxon>
        <taxon>Metazoa</taxon>
        <taxon>Chordata</taxon>
        <taxon>Craniata</taxon>
        <taxon>Vertebrata</taxon>
        <taxon>Euteleostomi</taxon>
        <taxon>Lepidosauria</taxon>
        <taxon>Squamata</taxon>
        <taxon>Bifurcata</taxon>
        <taxon>Gekkota</taxon>
        <taxon>Sphaerodactylidae</taxon>
        <taxon>Sphaerodactylus</taxon>
    </lineage>
</organism>
<accession>A0ACB8G1C7</accession>
<proteinExistence type="predicted"/>
<gene>
    <name evidence="1" type="primary">LRP1B_4</name>
    <name evidence="1" type="ORF">K3G42_017170</name>
</gene>
<protein>
    <submittedName>
        <fullName evidence="1">Low-density lipoprotein receptor- protein 1B</fullName>
    </submittedName>
</protein>
<evidence type="ECO:0000313" key="1">
    <source>
        <dbReference type="EMBL" id="KAH8013325.1"/>
    </source>
</evidence>
<dbReference type="EMBL" id="CM037615">
    <property type="protein sequence ID" value="KAH8013325.1"/>
    <property type="molecule type" value="Genomic_DNA"/>
</dbReference>
<keyword evidence="2" id="KW-1185">Reference proteome</keyword>
<keyword evidence="1" id="KW-0675">Receptor</keyword>
<comment type="caution">
    <text evidence="1">The sequence shown here is derived from an EMBL/GenBank/DDBJ whole genome shotgun (WGS) entry which is preliminary data.</text>
</comment>
<name>A0ACB8G1C7_9SAUR</name>